<accession>A0ABN1RJC7</accession>
<gene>
    <name evidence="1" type="ORF">GCM10009575_089830</name>
</gene>
<evidence type="ECO:0000313" key="2">
    <source>
        <dbReference type="Proteomes" id="UP001500418"/>
    </source>
</evidence>
<dbReference type="Proteomes" id="UP001500418">
    <property type="component" value="Unassembled WGS sequence"/>
</dbReference>
<evidence type="ECO:0000313" key="1">
    <source>
        <dbReference type="EMBL" id="GAA0958326.1"/>
    </source>
</evidence>
<organism evidence="1 2">
    <name type="scientific">Streptomyces rhizosphaericus</name>
    <dbReference type="NCBI Taxonomy" id="114699"/>
    <lineage>
        <taxon>Bacteria</taxon>
        <taxon>Bacillati</taxon>
        <taxon>Actinomycetota</taxon>
        <taxon>Actinomycetes</taxon>
        <taxon>Kitasatosporales</taxon>
        <taxon>Streptomycetaceae</taxon>
        <taxon>Streptomyces</taxon>
        <taxon>Streptomyces violaceusniger group</taxon>
    </lineage>
</organism>
<dbReference type="EMBL" id="BAAAID010000109">
    <property type="protein sequence ID" value="GAA0958326.1"/>
    <property type="molecule type" value="Genomic_DNA"/>
</dbReference>
<name>A0ABN1RJC7_9ACTN</name>
<proteinExistence type="predicted"/>
<reference evidence="2" key="1">
    <citation type="journal article" date="2019" name="Int. J. Syst. Evol. Microbiol.">
        <title>The Global Catalogue of Microorganisms (GCM) 10K type strain sequencing project: providing services to taxonomists for standard genome sequencing and annotation.</title>
        <authorList>
            <consortium name="The Broad Institute Genomics Platform"/>
            <consortium name="The Broad Institute Genome Sequencing Center for Infectious Disease"/>
            <person name="Wu L."/>
            <person name="Ma J."/>
        </authorList>
    </citation>
    <scope>NUCLEOTIDE SEQUENCE [LARGE SCALE GENOMIC DNA]</scope>
    <source>
        <strain evidence="2">JCM 11444</strain>
    </source>
</reference>
<keyword evidence="2" id="KW-1185">Reference proteome</keyword>
<sequence length="203" mass="22013">MLPSIEHKTQSPCGNVVLANPPYDVFWTTLENGHSLCVTHFWVDLQGYPQGNSSGQIGSTTIHRKAVVHRLGPLAPYVSPPYVNLLASKKTRAPEHLWRETGAPRAKETSVSNLALCALPLYRERRALRTVAQGTDSGNWMIIVGVVVACVINGETISAVLDQGTRAITAVVILILVRATLRNDEGVLLSHHVRQGVVGSIGR</sequence>
<comment type="caution">
    <text evidence="1">The sequence shown here is derived from an EMBL/GenBank/DDBJ whole genome shotgun (WGS) entry which is preliminary data.</text>
</comment>
<protein>
    <submittedName>
        <fullName evidence="1">Uncharacterized protein</fullName>
    </submittedName>
</protein>